<protein>
    <recommendedName>
        <fullName evidence="3">Sulfotransferase</fullName>
    </recommendedName>
</protein>
<dbReference type="AlphaFoldDB" id="A0A7I7LHQ1"/>
<evidence type="ECO:0000313" key="1">
    <source>
        <dbReference type="EMBL" id="BBX59365.1"/>
    </source>
</evidence>
<dbReference type="KEGG" id="msho:MSHO_47100"/>
<reference evidence="1 2" key="1">
    <citation type="journal article" date="2019" name="Emerg. Microbes Infect.">
        <title>Comprehensive subspecies identification of 175 nontuberculous mycobacteria species based on 7547 genomic profiles.</title>
        <authorList>
            <person name="Matsumoto Y."/>
            <person name="Kinjo T."/>
            <person name="Motooka D."/>
            <person name="Nabeya D."/>
            <person name="Jung N."/>
            <person name="Uechi K."/>
            <person name="Horii T."/>
            <person name="Iida T."/>
            <person name="Fujita J."/>
            <person name="Nakamura S."/>
        </authorList>
    </citation>
    <scope>NUCLEOTIDE SEQUENCE [LARGE SCALE GENOMIC DNA]</scope>
    <source>
        <strain evidence="1 2">JCM 12657</strain>
    </source>
</reference>
<proteinExistence type="predicted"/>
<dbReference type="RefSeq" id="WP_231608631.1">
    <property type="nucleotide sequence ID" value="NZ_AP022572.1"/>
</dbReference>
<name>A0A7I7LHQ1_9MYCO</name>
<sequence length="79" mass="9016">MQAIYSFLGEPVFEHDFGHVEYDVTEFDERAGTPGLHTVRPTVTAEARDTLLPPDLFNRFTHDAFWRDPERIPAGLTVV</sequence>
<evidence type="ECO:0008006" key="3">
    <source>
        <dbReference type="Google" id="ProtNLM"/>
    </source>
</evidence>
<accession>A0A7I7LHQ1</accession>
<dbReference type="EMBL" id="AP022572">
    <property type="protein sequence ID" value="BBX59365.1"/>
    <property type="molecule type" value="Genomic_DNA"/>
</dbReference>
<dbReference type="Proteomes" id="UP000467164">
    <property type="component" value="Chromosome"/>
</dbReference>
<evidence type="ECO:0000313" key="2">
    <source>
        <dbReference type="Proteomes" id="UP000467164"/>
    </source>
</evidence>
<gene>
    <name evidence="1" type="ORF">MSHO_47100</name>
</gene>
<keyword evidence="2" id="KW-1185">Reference proteome</keyword>
<organism evidence="1 2">
    <name type="scientific">Mycobacterium shottsii</name>
    <dbReference type="NCBI Taxonomy" id="133549"/>
    <lineage>
        <taxon>Bacteria</taxon>
        <taxon>Bacillati</taxon>
        <taxon>Actinomycetota</taxon>
        <taxon>Actinomycetes</taxon>
        <taxon>Mycobacteriales</taxon>
        <taxon>Mycobacteriaceae</taxon>
        <taxon>Mycobacterium</taxon>
        <taxon>Mycobacterium ulcerans group</taxon>
    </lineage>
</organism>